<feature type="compositionally biased region" description="Basic residues" evidence="3">
    <location>
        <begin position="76"/>
        <end position="88"/>
    </location>
</feature>
<comment type="caution">
    <text evidence="4">The sequence shown here is derived from an EMBL/GenBank/DDBJ whole genome shotgun (WGS) entry which is preliminary data.</text>
</comment>
<dbReference type="EMBL" id="JBHSDL010000025">
    <property type="protein sequence ID" value="MFC4376520.1"/>
    <property type="molecule type" value="Genomic_DNA"/>
</dbReference>
<dbReference type="PANTHER" id="PTHR36456">
    <property type="entry name" value="UPF0232 PROTEIN SCO3875"/>
    <property type="match status" value="1"/>
</dbReference>
<evidence type="ECO:0000256" key="3">
    <source>
        <dbReference type="SAM" id="MobiDB-lite"/>
    </source>
</evidence>
<dbReference type="PANTHER" id="PTHR36456:SF1">
    <property type="entry name" value="UPF0232 PROTEIN SCO3875"/>
    <property type="match status" value="1"/>
</dbReference>
<evidence type="ECO:0000313" key="4">
    <source>
        <dbReference type="EMBL" id="MFC4376520.1"/>
    </source>
</evidence>
<reference evidence="5" key="1">
    <citation type="journal article" date="2019" name="Int. J. Syst. Evol. Microbiol.">
        <title>The Global Catalogue of Microorganisms (GCM) 10K type strain sequencing project: providing services to taxonomists for standard genome sequencing and annotation.</title>
        <authorList>
            <consortium name="The Broad Institute Genomics Platform"/>
            <consortium name="The Broad Institute Genome Sequencing Center for Infectious Disease"/>
            <person name="Wu L."/>
            <person name="Ma J."/>
        </authorList>
    </citation>
    <scope>NUCLEOTIDE SEQUENCE [LARGE SCALE GENOMIC DNA]</scope>
    <source>
        <strain evidence="5">IBRC-M 10490</strain>
    </source>
</reference>
<protein>
    <recommendedName>
        <fullName evidence="2">UPF0232 protein ACFO5K_20700</fullName>
    </recommendedName>
</protein>
<dbReference type="RefSeq" id="WP_378565400.1">
    <property type="nucleotide sequence ID" value="NZ_JBHSDL010000025.1"/>
</dbReference>
<name>A0ABV8VQ15_9NOCA</name>
<keyword evidence="5" id="KW-1185">Reference proteome</keyword>
<sequence>MPVGAHRSIRHSRVDFPAHRTGVESRAVVEIERQEPVQDEPEAELRGIDLARRALEEARAAAKANGKSVGQGRASPVRKLRAGGRRRSGWSGAGPDPRDPQLLSSLAGSIAKNRGWSGKVSEGMVFGRWSSVVGEDIASHATPVTLENGVLKIAAESTAWATQLRMLQSQILAKISAAVGNGVVTQLRITGPAAPSWRKGDRHVKGRGPRDTYG</sequence>
<proteinExistence type="inferred from homology"/>
<gene>
    <name evidence="4" type="ORF">ACFO5K_20700</name>
</gene>
<comment type="similarity">
    <text evidence="1 2">Belongs to the UPF0232 family.</text>
</comment>
<dbReference type="HAMAP" id="MF_00630">
    <property type="entry name" value="UPF0232"/>
    <property type="match status" value="1"/>
</dbReference>
<evidence type="ECO:0000256" key="2">
    <source>
        <dbReference type="HAMAP-Rule" id="MF_00630"/>
    </source>
</evidence>
<dbReference type="InterPro" id="IPR023007">
    <property type="entry name" value="UPF0232_actinobac"/>
</dbReference>
<evidence type="ECO:0000313" key="5">
    <source>
        <dbReference type="Proteomes" id="UP001595844"/>
    </source>
</evidence>
<accession>A0ABV8VQ15</accession>
<dbReference type="InterPro" id="IPR007922">
    <property type="entry name" value="DciA-like"/>
</dbReference>
<organism evidence="4 5">
    <name type="scientific">Nocardia halotolerans</name>
    <dbReference type="NCBI Taxonomy" id="1755878"/>
    <lineage>
        <taxon>Bacteria</taxon>
        <taxon>Bacillati</taxon>
        <taxon>Actinomycetota</taxon>
        <taxon>Actinomycetes</taxon>
        <taxon>Mycobacteriales</taxon>
        <taxon>Nocardiaceae</taxon>
        <taxon>Nocardia</taxon>
    </lineage>
</organism>
<evidence type="ECO:0000256" key="1">
    <source>
        <dbReference type="ARBA" id="ARBA00006200"/>
    </source>
</evidence>
<dbReference type="Proteomes" id="UP001595844">
    <property type="component" value="Unassembled WGS sequence"/>
</dbReference>
<feature type="region of interest" description="Disordered" evidence="3">
    <location>
        <begin position="194"/>
        <end position="214"/>
    </location>
</feature>
<feature type="region of interest" description="Disordered" evidence="3">
    <location>
        <begin position="62"/>
        <end position="103"/>
    </location>
</feature>
<dbReference type="NCBIfam" id="NF002871">
    <property type="entry name" value="PRK03195.1"/>
    <property type="match status" value="1"/>
</dbReference>
<dbReference type="Pfam" id="PF05258">
    <property type="entry name" value="DciA"/>
    <property type="match status" value="1"/>
</dbReference>